<keyword evidence="2" id="KW-1185">Reference proteome</keyword>
<proteinExistence type="predicted"/>
<comment type="caution">
    <text evidence="1">The sequence shown here is derived from an EMBL/GenBank/DDBJ whole genome shotgun (WGS) entry which is preliminary data.</text>
</comment>
<dbReference type="AlphaFoldDB" id="A0A5B7DNN2"/>
<dbReference type="EMBL" id="VSRR010001128">
    <property type="protein sequence ID" value="MPC22805.1"/>
    <property type="molecule type" value="Genomic_DNA"/>
</dbReference>
<dbReference type="SUPFAM" id="SSF52047">
    <property type="entry name" value="RNI-like"/>
    <property type="match status" value="1"/>
</dbReference>
<dbReference type="Proteomes" id="UP000324222">
    <property type="component" value="Unassembled WGS sequence"/>
</dbReference>
<gene>
    <name evidence="1" type="primary">Fbxl6_1</name>
    <name evidence="1" type="ORF">E2C01_015832</name>
</gene>
<dbReference type="Gene3D" id="3.80.10.10">
    <property type="entry name" value="Ribonuclease Inhibitor"/>
    <property type="match status" value="1"/>
</dbReference>
<evidence type="ECO:0000313" key="1">
    <source>
        <dbReference type="EMBL" id="MPC22805.1"/>
    </source>
</evidence>
<protein>
    <submittedName>
        <fullName evidence="1">F-box/LRR-repeat protein 6</fullName>
    </submittedName>
</protein>
<accession>A0A5B7DNN2</accession>
<organism evidence="1 2">
    <name type="scientific">Portunus trituberculatus</name>
    <name type="common">Swimming crab</name>
    <name type="synonym">Neptunus trituberculatus</name>
    <dbReference type="NCBI Taxonomy" id="210409"/>
    <lineage>
        <taxon>Eukaryota</taxon>
        <taxon>Metazoa</taxon>
        <taxon>Ecdysozoa</taxon>
        <taxon>Arthropoda</taxon>
        <taxon>Crustacea</taxon>
        <taxon>Multicrustacea</taxon>
        <taxon>Malacostraca</taxon>
        <taxon>Eumalacostraca</taxon>
        <taxon>Eucarida</taxon>
        <taxon>Decapoda</taxon>
        <taxon>Pleocyemata</taxon>
        <taxon>Brachyura</taxon>
        <taxon>Eubrachyura</taxon>
        <taxon>Portunoidea</taxon>
        <taxon>Portunidae</taxon>
        <taxon>Portuninae</taxon>
        <taxon>Portunus</taxon>
    </lineage>
</organism>
<name>A0A5B7DNN2_PORTR</name>
<dbReference type="OrthoDB" id="3134645at2759"/>
<dbReference type="InterPro" id="IPR032675">
    <property type="entry name" value="LRR_dom_sf"/>
</dbReference>
<reference evidence="1 2" key="1">
    <citation type="submission" date="2019-05" db="EMBL/GenBank/DDBJ databases">
        <title>Another draft genome of Portunus trituberculatus and its Hox gene families provides insights of decapod evolution.</title>
        <authorList>
            <person name="Jeong J.-H."/>
            <person name="Song I."/>
            <person name="Kim S."/>
            <person name="Choi T."/>
            <person name="Kim D."/>
            <person name="Ryu S."/>
            <person name="Kim W."/>
        </authorList>
    </citation>
    <scope>NUCLEOTIDE SEQUENCE [LARGE SCALE GENOMIC DNA]</scope>
    <source>
        <tissue evidence="1">Muscle</tissue>
    </source>
</reference>
<evidence type="ECO:0000313" key="2">
    <source>
        <dbReference type="Proteomes" id="UP000324222"/>
    </source>
</evidence>
<sequence length="145" mass="16330">MNITDSSLVRIPPWDLEHLFLAGSTSPKSYSDRLELVVRKWQHSLVELDLSWTANADSIDAAVMAISEEPDNKLRYLNMCGSSVTFNPIRQVLTRCSHLENLNLTSCRALPRGVKRFHETTQLATLRADIASGKFDEAPNEDEDD</sequence>